<organism evidence="3 4">
    <name type="scientific">Grimontia celer</name>
    <dbReference type="NCBI Taxonomy" id="1796497"/>
    <lineage>
        <taxon>Bacteria</taxon>
        <taxon>Pseudomonadati</taxon>
        <taxon>Pseudomonadota</taxon>
        <taxon>Gammaproteobacteria</taxon>
        <taxon>Vibrionales</taxon>
        <taxon>Vibrionaceae</taxon>
        <taxon>Grimontia</taxon>
    </lineage>
</organism>
<dbReference type="RefSeq" id="WP_062661647.1">
    <property type="nucleotide sequence ID" value="NZ_FIZX01000001.1"/>
</dbReference>
<dbReference type="NCBIfam" id="TIGR01554">
    <property type="entry name" value="major_cap_HK97"/>
    <property type="match status" value="1"/>
</dbReference>
<accession>A0A128EY75</accession>
<proteinExistence type="predicted"/>
<sequence>MNTEQLIIAMDAKITDLESQVQAQAKDTGASKLANIEGGKAEKPTEFKIKDWIESGQKDYGSFVKGLPLDGNAALFEAELNVTVLEQSIVNNAVLSAIGSRGTDNLDYRRTTLTQRPEALLTAENVSFTPIAETDAADYATIAGRFTKMFAFPRLTNEVLAQADVAVQANLLKLLSEQFSITMQDQVLHGDGTGAGTKADPNQLRGIVNACIDRANSYAAALMPAATRDRETFAALASGSANDIGADSEAIQANLYALMLTVPERSQATASFVMHQSTLSYLMQTLKDTQGRSLFDIETILQNGVWVRRISLFGANVILNETMDEIGTGNAPIIFGDLKAGYELLMPNQGATNMIQDPYTIPDTVGFYQDAIFGSTVADHEAVAVLVCQA</sequence>
<comment type="subcellular location">
    <subcellularLocation>
        <location evidence="1">Virion</location>
    </subcellularLocation>
</comment>
<dbReference type="STRING" id="1796497.GCE9029_01178"/>
<dbReference type="OrthoDB" id="9786516at2"/>
<dbReference type="Pfam" id="PF05065">
    <property type="entry name" value="Phage_capsid"/>
    <property type="match status" value="1"/>
</dbReference>
<keyword evidence="4" id="KW-1185">Reference proteome</keyword>
<dbReference type="EMBL" id="FIZX01000001">
    <property type="protein sequence ID" value="CZF78981.1"/>
    <property type="molecule type" value="Genomic_DNA"/>
</dbReference>
<dbReference type="SUPFAM" id="SSF56563">
    <property type="entry name" value="Major capsid protein gp5"/>
    <property type="match status" value="1"/>
</dbReference>
<evidence type="ECO:0000313" key="3">
    <source>
        <dbReference type="EMBL" id="CZF78981.1"/>
    </source>
</evidence>
<evidence type="ECO:0000259" key="2">
    <source>
        <dbReference type="Pfam" id="PF05065"/>
    </source>
</evidence>
<dbReference type="InterPro" id="IPR054612">
    <property type="entry name" value="Phage_capsid-like_C"/>
</dbReference>
<feature type="domain" description="Phage capsid-like C-terminal" evidence="2">
    <location>
        <begin position="87"/>
        <end position="387"/>
    </location>
</feature>
<dbReference type="AlphaFoldDB" id="A0A128EY75"/>
<reference evidence="4" key="1">
    <citation type="submission" date="2016-02" db="EMBL/GenBank/DDBJ databases">
        <authorList>
            <person name="Rodrigo-Torres Lidia"/>
            <person name="Arahal R.David."/>
        </authorList>
    </citation>
    <scope>NUCLEOTIDE SEQUENCE [LARGE SCALE GENOMIC DNA]</scope>
    <source>
        <strain evidence="4">CECT 9029</strain>
    </source>
</reference>
<gene>
    <name evidence="3" type="ORF">GCE9029_01178</name>
</gene>
<name>A0A128EY75_9GAMM</name>
<dbReference type="InterPro" id="IPR024455">
    <property type="entry name" value="Phage_capsid"/>
</dbReference>
<evidence type="ECO:0000313" key="4">
    <source>
        <dbReference type="Proteomes" id="UP000071641"/>
    </source>
</evidence>
<dbReference type="Proteomes" id="UP000071641">
    <property type="component" value="Unassembled WGS sequence"/>
</dbReference>
<evidence type="ECO:0000256" key="1">
    <source>
        <dbReference type="ARBA" id="ARBA00004328"/>
    </source>
</evidence>
<protein>
    <submittedName>
        <fullName evidence="3">Phage capsid family protein</fullName>
    </submittedName>
</protein>